<gene>
    <name evidence="2" type="ORF">QBC35DRAFT_102945</name>
</gene>
<reference evidence="2" key="2">
    <citation type="submission" date="2023-05" db="EMBL/GenBank/DDBJ databases">
        <authorList>
            <consortium name="Lawrence Berkeley National Laboratory"/>
            <person name="Steindorff A."/>
            <person name="Hensen N."/>
            <person name="Bonometti L."/>
            <person name="Westerberg I."/>
            <person name="Brannstrom I.O."/>
            <person name="Guillou S."/>
            <person name="Cros-Aarteil S."/>
            <person name="Calhoun S."/>
            <person name="Haridas S."/>
            <person name="Kuo A."/>
            <person name="Mondo S."/>
            <person name="Pangilinan J."/>
            <person name="Riley R."/>
            <person name="Labutti K."/>
            <person name="Andreopoulos B."/>
            <person name="Lipzen A."/>
            <person name="Chen C."/>
            <person name="Yanf M."/>
            <person name="Daum C."/>
            <person name="Ng V."/>
            <person name="Clum A."/>
            <person name="Ohm R."/>
            <person name="Martin F."/>
            <person name="Silar P."/>
            <person name="Natvig D."/>
            <person name="Lalanne C."/>
            <person name="Gautier V."/>
            <person name="Ament-Velasquez S.L."/>
            <person name="Kruys A."/>
            <person name="Hutchinson M.I."/>
            <person name="Powell A.J."/>
            <person name="Barry K."/>
            <person name="Miller A.N."/>
            <person name="Grigoriev I.V."/>
            <person name="Debuchy R."/>
            <person name="Gladieux P."/>
            <person name="Thoren M.H."/>
            <person name="Johannesson H."/>
        </authorList>
    </citation>
    <scope>NUCLEOTIDE SEQUENCE</scope>
    <source>
        <strain evidence="2">PSN309</strain>
    </source>
</reference>
<dbReference type="EMBL" id="MU864351">
    <property type="protein sequence ID" value="KAK4193332.1"/>
    <property type="molecule type" value="Genomic_DNA"/>
</dbReference>
<evidence type="ECO:0000313" key="3">
    <source>
        <dbReference type="Proteomes" id="UP001302126"/>
    </source>
</evidence>
<evidence type="ECO:0000256" key="1">
    <source>
        <dbReference type="SAM" id="Phobius"/>
    </source>
</evidence>
<keyword evidence="1" id="KW-1133">Transmembrane helix</keyword>
<keyword evidence="1" id="KW-0472">Membrane</keyword>
<name>A0AAN6X8M7_9PEZI</name>
<protein>
    <submittedName>
        <fullName evidence="2">Uncharacterized protein</fullName>
    </submittedName>
</protein>
<comment type="caution">
    <text evidence="2">The sequence shown here is derived from an EMBL/GenBank/DDBJ whole genome shotgun (WGS) entry which is preliminary data.</text>
</comment>
<proteinExistence type="predicted"/>
<reference evidence="2" key="1">
    <citation type="journal article" date="2023" name="Mol. Phylogenet. Evol.">
        <title>Genome-scale phylogeny and comparative genomics of the fungal order Sordariales.</title>
        <authorList>
            <person name="Hensen N."/>
            <person name="Bonometti L."/>
            <person name="Westerberg I."/>
            <person name="Brannstrom I.O."/>
            <person name="Guillou S."/>
            <person name="Cros-Aarteil S."/>
            <person name="Calhoun S."/>
            <person name="Haridas S."/>
            <person name="Kuo A."/>
            <person name="Mondo S."/>
            <person name="Pangilinan J."/>
            <person name="Riley R."/>
            <person name="LaButti K."/>
            <person name="Andreopoulos B."/>
            <person name="Lipzen A."/>
            <person name="Chen C."/>
            <person name="Yan M."/>
            <person name="Daum C."/>
            <person name="Ng V."/>
            <person name="Clum A."/>
            <person name="Steindorff A."/>
            <person name="Ohm R.A."/>
            <person name="Martin F."/>
            <person name="Silar P."/>
            <person name="Natvig D.O."/>
            <person name="Lalanne C."/>
            <person name="Gautier V."/>
            <person name="Ament-Velasquez S.L."/>
            <person name="Kruys A."/>
            <person name="Hutchinson M.I."/>
            <person name="Powell A.J."/>
            <person name="Barry K."/>
            <person name="Miller A.N."/>
            <person name="Grigoriev I.V."/>
            <person name="Debuchy R."/>
            <person name="Gladieux P."/>
            <person name="Hiltunen Thoren M."/>
            <person name="Johannesson H."/>
        </authorList>
    </citation>
    <scope>NUCLEOTIDE SEQUENCE</scope>
    <source>
        <strain evidence="2">PSN309</strain>
    </source>
</reference>
<keyword evidence="1" id="KW-0812">Transmembrane</keyword>
<feature type="transmembrane region" description="Helical" evidence="1">
    <location>
        <begin position="105"/>
        <end position="124"/>
    </location>
</feature>
<evidence type="ECO:0000313" key="2">
    <source>
        <dbReference type="EMBL" id="KAK4193332.1"/>
    </source>
</evidence>
<accession>A0AAN6X8M7</accession>
<organism evidence="2 3">
    <name type="scientific">Podospora australis</name>
    <dbReference type="NCBI Taxonomy" id="1536484"/>
    <lineage>
        <taxon>Eukaryota</taxon>
        <taxon>Fungi</taxon>
        <taxon>Dikarya</taxon>
        <taxon>Ascomycota</taxon>
        <taxon>Pezizomycotina</taxon>
        <taxon>Sordariomycetes</taxon>
        <taxon>Sordariomycetidae</taxon>
        <taxon>Sordariales</taxon>
        <taxon>Podosporaceae</taxon>
        <taxon>Podospora</taxon>
    </lineage>
</organism>
<dbReference type="Proteomes" id="UP001302126">
    <property type="component" value="Unassembled WGS sequence"/>
</dbReference>
<sequence>MRVARSLGIRSIDRQNGIRISHPKSPIHPITNARDRCIADGSCCTLFCTLSAPRTYLALARCRWLAGNVSGHKRAGQPTTTDPHGPLLLMHAAACFRVSWLASRLHFPALAVALFFILQTAGRGRQSESIIPSPLPPLPHATYHGYQISDFFLPFFIYFFDFFVAAA</sequence>
<feature type="transmembrane region" description="Helical" evidence="1">
    <location>
        <begin position="144"/>
        <end position="166"/>
    </location>
</feature>
<dbReference type="AlphaFoldDB" id="A0AAN6X8M7"/>
<keyword evidence="3" id="KW-1185">Reference proteome</keyword>